<dbReference type="InterPro" id="IPR042099">
    <property type="entry name" value="ANL_N_sf"/>
</dbReference>
<evidence type="ECO:0000259" key="6">
    <source>
        <dbReference type="Pfam" id="PF00501"/>
    </source>
</evidence>
<protein>
    <recommendedName>
        <fullName evidence="4">Long-chain-fatty-acid--CoA ligase</fullName>
    </recommendedName>
</protein>
<keyword evidence="8" id="KW-1185">Reference proteome</keyword>
<dbReference type="SUPFAM" id="SSF56801">
    <property type="entry name" value="Acetyl-CoA synthetase-like"/>
    <property type="match status" value="1"/>
</dbReference>
<comment type="catalytic activity">
    <reaction evidence="3">
        <text>a very long-chain fatty acid + ATP + CoA = a very long-chain fatty acyl-CoA + AMP + diphosphate</text>
        <dbReference type="Rhea" id="RHEA:54536"/>
        <dbReference type="ChEBI" id="CHEBI:30616"/>
        <dbReference type="ChEBI" id="CHEBI:33019"/>
        <dbReference type="ChEBI" id="CHEBI:57287"/>
        <dbReference type="ChEBI" id="CHEBI:58950"/>
        <dbReference type="ChEBI" id="CHEBI:138261"/>
        <dbReference type="ChEBI" id="CHEBI:456215"/>
    </reaction>
    <physiologicalReaction direction="left-to-right" evidence="3">
        <dbReference type="Rhea" id="RHEA:54537"/>
    </physiologicalReaction>
</comment>
<dbReference type="OrthoDB" id="288590at2759"/>
<sequence length="119" mass="13340">RRLARRPPLTLLGLFQLHARRDPRRPLLLFRDQRFTYRDAERLSNRLARALLAKLGWDGGRSVALLLPNGPLYVWCWLALGKLGRPMACLNWNVRGRALLHALGAAGARVLLAGIGELG</sequence>
<dbReference type="AlphaFoldDB" id="A0A7L4NFM5"/>
<dbReference type="EMBL" id="VYZU01066512">
    <property type="protein sequence ID" value="NXY88696.1"/>
    <property type="molecule type" value="Genomic_DNA"/>
</dbReference>
<dbReference type="PANTHER" id="PTHR43107:SF4">
    <property type="entry name" value="LONG-CHAIN FATTY ACID TRANSPORT PROTEIN 2"/>
    <property type="match status" value="1"/>
</dbReference>
<proteinExistence type="inferred from homology"/>
<dbReference type="GO" id="GO:0005789">
    <property type="term" value="C:endoplasmic reticulum membrane"/>
    <property type="evidence" value="ECO:0007669"/>
    <property type="project" value="TreeGrafter"/>
</dbReference>
<accession>A0A7L4NFM5</accession>
<dbReference type="GO" id="GO:0004467">
    <property type="term" value="F:long-chain fatty acid-CoA ligase activity"/>
    <property type="evidence" value="ECO:0007669"/>
    <property type="project" value="TreeGrafter"/>
</dbReference>
<dbReference type="GO" id="GO:0044539">
    <property type="term" value="P:long-chain fatty acid import into cell"/>
    <property type="evidence" value="ECO:0007669"/>
    <property type="project" value="TreeGrafter"/>
</dbReference>
<evidence type="ECO:0000256" key="2">
    <source>
        <dbReference type="ARBA" id="ARBA00022598"/>
    </source>
</evidence>
<keyword evidence="2" id="KW-0436">Ligase</keyword>
<dbReference type="InterPro" id="IPR000873">
    <property type="entry name" value="AMP-dep_synth/lig_dom"/>
</dbReference>
<organism evidence="7 8">
    <name type="scientific">Ceyx cyanopectus</name>
    <name type="common">Indigo-banded kingfisher</name>
    <dbReference type="NCBI Taxonomy" id="390723"/>
    <lineage>
        <taxon>Eukaryota</taxon>
        <taxon>Metazoa</taxon>
        <taxon>Chordata</taxon>
        <taxon>Craniata</taxon>
        <taxon>Vertebrata</taxon>
        <taxon>Euteleostomi</taxon>
        <taxon>Archelosauria</taxon>
        <taxon>Archosauria</taxon>
        <taxon>Dinosauria</taxon>
        <taxon>Saurischia</taxon>
        <taxon>Theropoda</taxon>
        <taxon>Coelurosauria</taxon>
        <taxon>Aves</taxon>
        <taxon>Neognathae</taxon>
        <taxon>Neoaves</taxon>
        <taxon>Telluraves</taxon>
        <taxon>Coraciimorphae</taxon>
        <taxon>Coraciiformes</taxon>
        <taxon>Alcedinidae</taxon>
        <taxon>Ceyx</taxon>
    </lineage>
</organism>
<dbReference type="PANTHER" id="PTHR43107">
    <property type="entry name" value="LONG-CHAIN FATTY ACID TRANSPORT PROTEIN"/>
    <property type="match status" value="1"/>
</dbReference>
<dbReference type="GO" id="GO:0005886">
    <property type="term" value="C:plasma membrane"/>
    <property type="evidence" value="ECO:0007669"/>
    <property type="project" value="TreeGrafter"/>
</dbReference>
<dbReference type="Gene3D" id="3.40.50.12780">
    <property type="entry name" value="N-terminal domain of ligase-like"/>
    <property type="match status" value="1"/>
</dbReference>
<feature type="non-terminal residue" evidence="7">
    <location>
        <position position="1"/>
    </location>
</feature>
<evidence type="ECO:0000313" key="8">
    <source>
        <dbReference type="Proteomes" id="UP000586704"/>
    </source>
</evidence>
<dbReference type="Proteomes" id="UP000586704">
    <property type="component" value="Unassembled WGS sequence"/>
</dbReference>
<evidence type="ECO:0000313" key="7">
    <source>
        <dbReference type="EMBL" id="NXY88696.1"/>
    </source>
</evidence>
<feature type="domain" description="AMP-dependent synthetase/ligase" evidence="6">
    <location>
        <begin position="15"/>
        <end position="112"/>
    </location>
</feature>
<comment type="catalytic activity">
    <reaction evidence="5">
        <text>tetracosanoate + ATP + CoA = tetracosanoyl-CoA + AMP + diphosphate</text>
        <dbReference type="Rhea" id="RHEA:33639"/>
        <dbReference type="ChEBI" id="CHEBI:30616"/>
        <dbReference type="ChEBI" id="CHEBI:31014"/>
        <dbReference type="ChEBI" id="CHEBI:33019"/>
        <dbReference type="ChEBI" id="CHEBI:57287"/>
        <dbReference type="ChEBI" id="CHEBI:65052"/>
        <dbReference type="ChEBI" id="CHEBI:456215"/>
    </reaction>
    <physiologicalReaction direction="left-to-right" evidence="5">
        <dbReference type="Rhea" id="RHEA:33640"/>
    </physiologicalReaction>
</comment>
<evidence type="ECO:0000256" key="1">
    <source>
        <dbReference type="ARBA" id="ARBA00006432"/>
    </source>
</evidence>
<evidence type="ECO:0000256" key="3">
    <source>
        <dbReference type="ARBA" id="ARBA00036527"/>
    </source>
</evidence>
<dbReference type="GO" id="GO:0008206">
    <property type="term" value="P:bile acid metabolic process"/>
    <property type="evidence" value="ECO:0007669"/>
    <property type="project" value="TreeGrafter"/>
</dbReference>
<feature type="non-terminal residue" evidence="7">
    <location>
        <position position="119"/>
    </location>
</feature>
<reference evidence="7 8" key="1">
    <citation type="submission" date="2020-02" db="EMBL/GenBank/DDBJ databases">
        <title>Bird 10,000 Genomes (B10K) Project - Family phase.</title>
        <authorList>
            <person name="Zhang G."/>
        </authorList>
    </citation>
    <scope>NUCLEOTIDE SEQUENCE [LARGE SCALE GENOMIC DNA]</scope>
    <source>
        <strain evidence="7">B10K-DU-013-51</strain>
        <tissue evidence="7">Mixed tissue sample</tissue>
    </source>
</reference>
<gene>
    <name evidence="7" type="primary">Slc27a2_3</name>
    <name evidence="7" type="ORF">CEYCYA_R12488</name>
</gene>
<evidence type="ECO:0000256" key="5">
    <source>
        <dbReference type="ARBA" id="ARBA00048666"/>
    </source>
</evidence>
<name>A0A7L4NFM5_9AVES</name>
<evidence type="ECO:0000256" key="4">
    <source>
        <dbReference type="ARBA" id="ARBA00041297"/>
    </source>
</evidence>
<dbReference type="Pfam" id="PF00501">
    <property type="entry name" value="AMP-binding"/>
    <property type="match status" value="1"/>
</dbReference>
<dbReference type="GO" id="GO:0005324">
    <property type="term" value="F:long-chain fatty acid transmembrane transporter activity"/>
    <property type="evidence" value="ECO:0007669"/>
    <property type="project" value="TreeGrafter"/>
</dbReference>
<comment type="similarity">
    <text evidence="1">Belongs to the ATP-dependent AMP-binding enzyme family.</text>
</comment>
<comment type="caution">
    <text evidence="7">The sequence shown here is derived from an EMBL/GenBank/DDBJ whole genome shotgun (WGS) entry which is preliminary data.</text>
</comment>